<evidence type="ECO:0000313" key="2">
    <source>
        <dbReference type="Proteomes" id="UP001272242"/>
    </source>
</evidence>
<dbReference type="NCBIfam" id="TIGR02996">
    <property type="entry name" value="rpt_mate_G_obs"/>
    <property type="match status" value="1"/>
</dbReference>
<comment type="caution">
    <text evidence="1">The sequence shown here is derived from an EMBL/GenBank/DDBJ whole genome shotgun (WGS) entry which is preliminary data.</text>
</comment>
<dbReference type="InterPro" id="IPR014338">
    <property type="entry name" value="CHP02996_rpt-companion-dom"/>
</dbReference>
<protein>
    <submittedName>
        <fullName evidence="1">TIGR02996 domain-containing protein</fullName>
    </submittedName>
</protein>
<organism evidence="1 2">
    <name type="scientific">Gemmata algarum</name>
    <dbReference type="NCBI Taxonomy" id="2975278"/>
    <lineage>
        <taxon>Bacteria</taxon>
        <taxon>Pseudomonadati</taxon>
        <taxon>Planctomycetota</taxon>
        <taxon>Planctomycetia</taxon>
        <taxon>Gemmatales</taxon>
        <taxon>Gemmataceae</taxon>
        <taxon>Gemmata</taxon>
    </lineage>
</organism>
<keyword evidence="2" id="KW-1185">Reference proteome</keyword>
<dbReference type="SUPFAM" id="SSF52047">
    <property type="entry name" value="RNI-like"/>
    <property type="match status" value="1"/>
</dbReference>
<dbReference type="RefSeq" id="WP_320686421.1">
    <property type="nucleotide sequence ID" value="NZ_JAXBLV010000133.1"/>
</dbReference>
<name>A0ABU5EX03_9BACT</name>
<dbReference type="Gene3D" id="3.80.10.10">
    <property type="entry name" value="Ribonuclease Inhibitor"/>
    <property type="match status" value="1"/>
</dbReference>
<dbReference type="Proteomes" id="UP001272242">
    <property type="component" value="Unassembled WGS sequence"/>
</dbReference>
<evidence type="ECO:0000313" key="1">
    <source>
        <dbReference type="EMBL" id="MDY3559711.1"/>
    </source>
</evidence>
<reference evidence="2" key="1">
    <citation type="journal article" date="2023" name="Mar. Drugs">
        <title>Gemmata algarum, a Novel Planctomycete Isolated from an Algal Mat, Displays Antimicrobial Activity.</title>
        <authorList>
            <person name="Kumar G."/>
            <person name="Kallscheuer N."/>
            <person name="Kashif M."/>
            <person name="Ahamad S."/>
            <person name="Jagadeeshwari U."/>
            <person name="Pannikurungottu S."/>
            <person name="Haufschild T."/>
            <person name="Kabuu M."/>
            <person name="Sasikala C."/>
            <person name="Jogler C."/>
            <person name="Ramana C."/>
        </authorList>
    </citation>
    <scope>NUCLEOTIDE SEQUENCE [LARGE SCALE GENOMIC DNA]</scope>
    <source>
        <strain evidence="2">JC673</strain>
    </source>
</reference>
<proteinExistence type="predicted"/>
<accession>A0ABU5EX03</accession>
<gene>
    <name evidence="1" type="ORF">R5W23_000869</name>
</gene>
<sequence>MTDREAFIEAIAARRDDGTVRLAFADWLQEHGEEDRAEFVRLSHALAACSREQEKPNPISAELQRLRKQVLNLLETHGPRWFDPFCRALGQESVFGHRGRRSAQAYWTGRLRLDNPSYQRDFDSGQIDLNELSAGVFSGIKLRHGFVQQATVLLASESHVGDVAGAFRCEPVEELTIRTAAAPDQWRRLNVPSLARIQTLNVEAPPEPTPQAIEVFDEVLAGEHWSGVHDFYLACSDADLELQGGYAARLLRAPLLSGLKTLWLRDAQHDLMPLVCSPRLTSLRCFIALGCEPADAVFRALRDASFRPNVDVLILSLTCHRIDESVEALTSAPWPKLRMLALEEVTDASVRHLLPLVPQLTYLYLRGKMMTDAGAAALAAAVNPEYLQTLDLSYNPLSESMVAALRARFGSRFKFTPA</sequence>
<dbReference type="EMBL" id="JAXBLV010000133">
    <property type="protein sequence ID" value="MDY3559711.1"/>
    <property type="molecule type" value="Genomic_DNA"/>
</dbReference>
<dbReference type="InterPro" id="IPR032675">
    <property type="entry name" value="LRR_dom_sf"/>
</dbReference>